<dbReference type="RefSeq" id="WP_128520924.1">
    <property type="nucleotide sequence ID" value="NZ_RJQC01000003.1"/>
</dbReference>
<dbReference type="AlphaFoldDB" id="A0A3N0I086"/>
<name>A0A3N0I086_9FIRM</name>
<evidence type="ECO:0000313" key="1">
    <source>
        <dbReference type="EMBL" id="RNM29860.1"/>
    </source>
</evidence>
<comment type="caution">
    <text evidence="1">The sequence shown here is derived from an EMBL/GenBank/DDBJ whole genome shotgun (WGS) entry which is preliminary data.</text>
</comment>
<dbReference type="OrthoDB" id="2177420at2"/>
<keyword evidence="2" id="KW-1185">Reference proteome</keyword>
<reference evidence="1 2" key="1">
    <citation type="submission" date="2018-11" db="EMBL/GenBank/DDBJ databases">
        <title>Clostridium sp. nov., a member of the family Erysipelotrichaceae isolated from pig faeces.</title>
        <authorList>
            <person name="Chang Y.-H."/>
        </authorList>
    </citation>
    <scope>NUCLEOTIDE SEQUENCE [LARGE SCALE GENOMIC DNA]</scope>
    <source>
        <strain evidence="1 2">YH-panp20</strain>
    </source>
</reference>
<evidence type="ECO:0000313" key="2">
    <source>
        <dbReference type="Proteomes" id="UP000276568"/>
    </source>
</evidence>
<dbReference type="Proteomes" id="UP000276568">
    <property type="component" value="Unassembled WGS sequence"/>
</dbReference>
<evidence type="ECO:0008006" key="3">
    <source>
        <dbReference type="Google" id="ProtNLM"/>
    </source>
</evidence>
<organism evidence="1 2">
    <name type="scientific">Absicoccus porci</name>
    <dbReference type="NCBI Taxonomy" id="2486576"/>
    <lineage>
        <taxon>Bacteria</taxon>
        <taxon>Bacillati</taxon>
        <taxon>Bacillota</taxon>
        <taxon>Erysipelotrichia</taxon>
        <taxon>Erysipelotrichales</taxon>
        <taxon>Erysipelotrichaceae</taxon>
        <taxon>Absicoccus</taxon>
    </lineage>
</organism>
<protein>
    <recommendedName>
        <fullName evidence="3">Phage capsid protein</fullName>
    </recommendedName>
</protein>
<accession>A0A3N0I086</accession>
<dbReference type="EMBL" id="RJQC01000003">
    <property type="protein sequence ID" value="RNM29860.1"/>
    <property type="molecule type" value="Genomic_DNA"/>
</dbReference>
<sequence>MNKLIDLQLFAAETNITTTSDLEPAISVDFTSQIAENIDELRKVLGISTLEPMATGTLIKSYKMTKENTPDQVGEGETIGLTKITRKLAWQKEITLKKFRKVATAEAIQKIGKQKAINDTDSKMVSELQKDIKKDFFASLATGTGTAKGTGLQAALANGWGAMEVRFEDLTFDPVFFISPLDVATYLGSAQITTQNAFGFQYIEGFLGLGTAILSPQLAQGTAYGTAKQNLRGAYIPNGGDVASSFGLTFDTTGLIGMTHSPITSNATIETLLMSGVQFWPEYADGVFKITINAASASTGA</sequence>
<gene>
    <name evidence="1" type="ORF">EDX97_09565</name>
</gene>
<proteinExistence type="predicted"/>
<dbReference type="SUPFAM" id="SSF56563">
    <property type="entry name" value="Major capsid protein gp5"/>
    <property type="match status" value="1"/>
</dbReference>